<evidence type="ECO:0000313" key="2">
    <source>
        <dbReference type="Proteomes" id="UP000320762"/>
    </source>
</evidence>
<dbReference type="Proteomes" id="UP000320762">
    <property type="component" value="Unassembled WGS sequence"/>
</dbReference>
<keyword evidence="2" id="KW-1185">Reference proteome</keyword>
<sequence length="149" mass="16219">MASIHDTEGISHVGIINSTPEEVEWLQAVAPGAVSLEVPGDITAVHSAPKDQLTHKLAMWEWVHAVLTLNHSNSRDTCKDVKVIGLSYERFIQAILEPGAHEADLDLLCQADLLLGGPALNRDWLHPAHKLPSKPALGMKALQETVVLF</sequence>
<accession>A0A550CDM4</accession>
<dbReference type="AlphaFoldDB" id="A0A550CDM4"/>
<dbReference type="EMBL" id="VDMD01000011">
    <property type="protein sequence ID" value="TRM62877.1"/>
    <property type="molecule type" value="Genomic_DNA"/>
</dbReference>
<protein>
    <submittedName>
        <fullName evidence="1">Uncharacterized protein</fullName>
    </submittedName>
</protein>
<evidence type="ECO:0000313" key="1">
    <source>
        <dbReference type="EMBL" id="TRM62877.1"/>
    </source>
</evidence>
<proteinExistence type="predicted"/>
<gene>
    <name evidence="1" type="ORF">BD626DRAFT_569459</name>
</gene>
<organism evidence="1 2">
    <name type="scientific">Schizophyllum amplum</name>
    <dbReference type="NCBI Taxonomy" id="97359"/>
    <lineage>
        <taxon>Eukaryota</taxon>
        <taxon>Fungi</taxon>
        <taxon>Dikarya</taxon>
        <taxon>Basidiomycota</taxon>
        <taxon>Agaricomycotina</taxon>
        <taxon>Agaricomycetes</taxon>
        <taxon>Agaricomycetidae</taxon>
        <taxon>Agaricales</taxon>
        <taxon>Schizophyllaceae</taxon>
        <taxon>Schizophyllum</taxon>
    </lineage>
</organism>
<comment type="caution">
    <text evidence="1">The sequence shown here is derived from an EMBL/GenBank/DDBJ whole genome shotgun (WGS) entry which is preliminary data.</text>
</comment>
<name>A0A550CDM4_9AGAR</name>
<reference evidence="1 2" key="1">
    <citation type="journal article" date="2019" name="New Phytol.">
        <title>Comparative genomics reveals unique wood-decay strategies and fruiting body development in the Schizophyllaceae.</title>
        <authorList>
            <person name="Almasi E."/>
            <person name="Sahu N."/>
            <person name="Krizsan K."/>
            <person name="Balint B."/>
            <person name="Kovacs G.M."/>
            <person name="Kiss B."/>
            <person name="Cseklye J."/>
            <person name="Drula E."/>
            <person name="Henrissat B."/>
            <person name="Nagy I."/>
            <person name="Chovatia M."/>
            <person name="Adam C."/>
            <person name="LaButti K."/>
            <person name="Lipzen A."/>
            <person name="Riley R."/>
            <person name="Grigoriev I.V."/>
            <person name="Nagy L.G."/>
        </authorList>
    </citation>
    <scope>NUCLEOTIDE SEQUENCE [LARGE SCALE GENOMIC DNA]</scope>
    <source>
        <strain evidence="1 2">NL-1724</strain>
    </source>
</reference>